<organism evidence="1 2">
    <name type="scientific">Phaseolus coccineus</name>
    <name type="common">Scarlet runner bean</name>
    <name type="synonym">Phaseolus multiflorus</name>
    <dbReference type="NCBI Taxonomy" id="3886"/>
    <lineage>
        <taxon>Eukaryota</taxon>
        <taxon>Viridiplantae</taxon>
        <taxon>Streptophyta</taxon>
        <taxon>Embryophyta</taxon>
        <taxon>Tracheophyta</taxon>
        <taxon>Spermatophyta</taxon>
        <taxon>Magnoliopsida</taxon>
        <taxon>eudicotyledons</taxon>
        <taxon>Gunneridae</taxon>
        <taxon>Pentapetalae</taxon>
        <taxon>rosids</taxon>
        <taxon>fabids</taxon>
        <taxon>Fabales</taxon>
        <taxon>Fabaceae</taxon>
        <taxon>Papilionoideae</taxon>
        <taxon>50 kb inversion clade</taxon>
        <taxon>NPAAA clade</taxon>
        <taxon>indigoferoid/millettioid clade</taxon>
        <taxon>Phaseoleae</taxon>
        <taxon>Phaseolus</taxon>
    </lineage>
</organism>
<name>A0AAN9MK96_PHACN</name>
<dbReference type="AlphaFoldDB" id="A0AAN9MK96"/>
<accession>A0AAN9MK96</accession>
<evidence type="ECO:0000313" key="2">
    <source>
        <dbReference type="Proteomes" id="UP001374584"/>
    </source>
</evidence>
<keyword evidence="2" id="KW-1185">Reference proteome</keyword>
<dbReference type="EMBL" id="JAYMYR010000006">
    <property type="protein sequence ID" value="KAK7356191.1"/>
    <property type="molecule type" value="Genomic_DNA"/>
</dbReference>
<evidence type="ECO:0000313" key="1">
    <source>
        <dbReference type="EMBL" id="KAK7356191.1"/>
    </source>
</evidence>
<comment type="caution">
    <text evidence="1">The sequence shown here is derived from an EMBL/GenBank/DDBJ whole genome shotgun (WGS) entry which is preliminary data.</text>
</comment>
<sequence length="92" mass="9934">MQLVSYSFCHAAGGPVTSGGNVSCRCCRRQLVYAVVEGGWPTSLAKITRIRPKSIDSIAFQSRKLVQGWGAVYRPGPARTFADWTSLICGSP</sequence>
<proteinExistence type="predicted"/>
<protein>
    <submittedName>
        <fullName evidence="1">Uncharacterized protein</fullName>
    </submittedName>
</protein>
<gene>
    <name evidence="1" type="ORF">VNO80_15458</name>
</gene>
<reference evidence="1 2" key="1">
    <citation type="submission" date="2024-01" db="EMBL/GenBank/DDBJ databases">
        <title>The genomes of 5 underutilized Papilionoideae crops provide insights into root nodulation and disease resistanc.</title>
        <authorList>
            <person name="Jiang F."/>
        </authorList>
    </citation>
    <scope>NUCLEOTIDE SEQUENCE [LARGE SCALE GENOMIC DNA]</scope>
    <source>
        <strain evidence="1">JINMINGXINNONG_FW02</strain>
        <tissue evidence="1">Leaves</tissue>
    </source>
</reference>
<dbReference type="Proteomes" id="UP001374584">
    <property type="component" value="Unassembled WGS sequence"/>
</dbReference>